<keyword evidence="4" id="KW-1185">Reference proteome</keyword>
<dbReference type="PANTHER" id="PTHR11138:SF5">
    <property type="entry name" value="METHIONYL-TRNA FORMYLTRANSFERASE, MITOCHONDRIAL"/>
    <property type="match status" value="1"/>
</dbReference>
<dbReference type="OrthoDB" id="10268103at2759"/>
<comment type="caution">
    <text evidence="3">The sequence shown here is derived from an EMBL/GenBank/DDBJ whole genome shotgun (WGS) entry which is preliminary data.</text>
</comment>
<dbReference type="CDD" id="cd08646">
    <property type="entry name" value="FMT_core_Met-tRNA-FMT_N"/>
    <property type="match status" value="1"/>
</dbReference>
<dbReference type="EC" id="2.1.2.9" evidence="1"/>
<dbReference type="InterPro" id="IPR002376">
    <property type="entry name" value="Formyl_transf_N"/>
</dbReference>
<dbReference type="GeneID" id="36517626"/>
<dbReference type="SUPFAM" id="SSF53328">
    <property type="entry name" value="Formyltransferase"/>
    <property type="match status" value="1"/>
</dbReference>
<dbReference type="Gene3D" id="3.40.50.12230">
    <property type="match status" value="1"/>
</dbReference>
<evidence type="ECO:0000313" key="4">
    <source>
        <dbReference type="Proteomes" id="UP000238350"/>
    </source>
</evidence>
<dbReference type="STRING" id="45607.A0A2T0FMN6"/>
<dbReference type="EMBL" id="NDIQ01000022">
    <property type="protein sequence ID" value="PRT56258.1"/>
    <property type="molecule type" value="Genomic_DNA"/>
</dbReference>
<keyword evidence="3" id="KW-0808">Transferase</keyword>
<dbReference type="GO" id="GO:0005739">
    <property type="term" value="C:mitochondrion"/>
    <property type="evidence" value="ECO:0007669"/>
    <property type="project" value="TreeGrafter"/>
</dbReference>
<evidence type="ECO:0000259" key="2">
    <source>
        <dbReference type="Pfam" id="PF00551"/>
    </source>
</evidence>
<evidence type="ECO:0000313" key="3">
    <source>
        <dbReference type="EMBL" id="PRT56258.1"/>
    </source>
</evidence>
<accession>A0A2T0FMN6</accession>
<sequence>MRTVFFGSDLFSYPSLKAIHGLIKNPSDLIVATRLLKPSGRGQNTVIEPPVVSYAKQNGLKWLQIETLRDFENLQSDFDPQLAVAVSYGKLIPALFINNLEFGGLNVHPSLLPQYRGAAPLQRAIMDLQPRTGVSVQTLHPTKFDHGRLLWQKQVDLSRSVTLFELRDQLAELGAMGLSQVISEQLLVGDFELPSTAAPSVAPLIDRREFRVNFKNSAAKVDATGRALGKLWFEQEMTVTKKRKTKTVNVRVNLEEFVPLDLADNSPPGTISMQGTGETAALALRVADGYIGARCVTVAGFGRGTALDYFTNKDKRGLSSSANL</sequence>
<reference evidence="3 4" key="1">
    <citation type="submission" date="2017-04" db="EMBL/GenBank/DDBJ databases">
        <title>Genome sequencing of [Candida] sorbophila.</title>
        <authorList>
            <person name="Ahn J.O."/>
        </authorList>
    </citation>
    <scope>NUCLEOTIDE SEQUENCE [LARGE SCALE GENOMIC DNA]</scope>
    <source>
        <strain evidence="3 4">DS02</strain>
    </source>
</reference>
<dbReference type="InterPro" id="IPR041711">
    <property type="entry name" value="Met-tRNA-FMT_N"/>
</dbReference>
<dbReference type="AlphaFoldDB" id="A0A2T0FMN6"/>
<dbReference type="GO" id="GO:0004479">
    <property type="term" value="F:methionyl-tRNA formyltransferase activity"/>
    <property type="evidence" value="ECO:0007669"/>
    <property type="project" value="UniProtKB-EC"/>
</dbReference>
<dbReference type="Pfam" id="PF00551">
    <property type="entry name" value="Formyl_trans_N"/>
    <property type="match status" value="1"/>
</dbReference>
<dbReference type="Proteomes" id="UP000238350">
    <property type="component" value="Unassembled WGS sequence"/>
</dbReference>
<name>A0A2T0FMN6_9ASCO</name>
<dbReference type="InterPro" id="IPR036477">
    <property type="entry name" value="Formyl_transf_N_sf"/>
</dbReference>
<dbReference type="PANTHER" id="PTHR11138">
    <property type="entry name" value="METHIONYL-TRNA FORMYLTRANSFERASE"/>
    <property type="match status" value="1"/>
</dbReference>
<gene>
    <name evidence="3" type="ORF">B9G98_03878</name>
</gene>
<evidence type="ECO:0000256" key="1">
    <source>
        <dbReference type="ARBA" id="ARBA00012261"/>
    </source>
</evidence>
<organism evidence="3 4">
    <name type="scientific">Wickerhamiella sorbophila</name>
    <dbReference type="NCBI Taxonomy" id="45607"/>
    <lineage>
        <taxon>Eukaryota</taxon>
        <taxon>Fungi</taxon>
        <taxon>Dikarya</taxon>
        <taxon>Ascomycota</taxon>
        <taxon>Saccharomycotina</taxon>
        <taxon>Dipodascomycetes</taxon>
        <taxon>Dipodascales</taxon>
        <taxon>Trichomonascaceae</taxon>
        <taxon>Wickerhamiella</taxon>
    </lineage>
</organism>
<proteinExistence type="predicted"/>
<feature type="domain" description="Formyl transferase N-terminal" evidence="2">
    <location>
        <begin position="20"/>
        <end position="182"/>
    </location>
</feature>
<protein>
    <recommendedName>
        <fullName evidence="1">methionyl-tRNA formyltransferase</fullName>
        <ecNumber evidence="1">2.1.2.9</ecNumber>
    </recommendedName>
</protein>
<dbReference type="RefSeq" id="XP_024666203.1">
    <property type="nucleotide sequence ID" value="XM_024810435.1"/>
</dbReference>